<feature type="compositionally biased region" description="Acidic residues" evidence="1">
    <location>
        <begin position="27"/>
        <end position="37"/>
    </location>
</feature>
<feature type="region of interest" description="Disordered" evidence="1">
    <location>
        <begin position="8"/>
        <end position="40"/>
    </location>
</feature>
<proteinExistence type="predicted"/>
<keyword evidence="3" id="KW-1185">Reference proteome</keyword>
<sequence>MRILIDAAGTYEEKRNKKKRMRRLDASEDESDEDDLEEQRRQDELAVVVDGEHLVLKNLTNESLPYFIEAILLCAIASLFRAVPNKMNSQGHPDVNPFAEYCHAMLVFETCLQVFAQAETCGFNLPLKTNLLLLRGGAYVTRSVKAIVTKCITWRVEQGVTDTAGELKHLSALFGAAYSMTTTMETVQSGFQDRVVLKMQHDGGGRRRGGWTSELLAKTYGKKYNTRRWISKTEAKLLPFFSHGIQELQDFLQDQSEVNNIELTNARDEWKSGERFWNGLDYRGVMLTDDQLVSACRTLQVEELTPTLLKDWRPVVDKGDSESDYDDEEGKADIQELEEDLLSEDDDDGIDGFAVKSYATDSVNCELNPAMSMPGGRKKPAVELLDNEDVGFPTIVVNFKKHKKAH</sequence>
<evidence type="ECO:0000313" key="2">
    <source>
        <dbReference type="EMBL" id="KAG7399443.1"/>
    </source>
</evidence>
<accession>A0A8T1X5W3</accession>
<organism evidence="2 3">
    <name type="scientific">Phytophthora boehmeriae</name>
    <dbReference type="NCBI Taxonomy" id="109152"/>
    <lineage>
        <taxon>Eukaryota</taxon>
        <taxon>Sar</taxon>
        <taxon>Stramenopiles</taxon>
        <taxon>Oomycota</taxon>
        <taxon>Peronosporomycetes</taxon>
        <taxon>Peronosporales</taxon>
        <taxon>Peronosporaceae</taxon>
        <taxon>Phytophthora</taxon>
    </lineage>
</organism>
<evidence type="ECO:0000256" key="1">
    <source>
        <dbReference type="SAM" id="MobiDB-lite"/>
    </source>
</evidence>
<dbReference type="AlphaFoldDB" id="A0A8T1X5W3"/>
<evidence type="ECO:0000313" key="3">
    <source>
        <dbReference type="Proteomes" id="UP000693981"/>
    </source>
</evidence>
<protein>
    <submittedName>
        <fullName evidence="2">Uncharacterized protein</fullName>
    </submittedName>
</protein>
<dbReference type="EMBL" id="JAGDFL010000053">
    <property type="protein sequence ID" value="KAG7399443.1"/>
    <property type="molecule type" value="Genomic_DNA"/>
</dbReference>
<name>A0A8T1X5W3_9STRA</name>
<comment type="caution">
    <text evidence="2">The sequence shown here is derived from an EMBL/GenBank/DDBJ whole genome shotgun (WGS) entry which is preliminary data.</text>
</comment>
<dbReference type="Proteomes" id="UP000693981">
    <property type="component" value="Unassembled WGS sequence"/>
</dbReference>
<gene>
    <name evidence="2" type="ORF">PHYBOEH_008815</name>
</gene>
<reference evidence="2" key="1">
    <citation type="submission" date="2021-02" db="EMBL/GenBank/DDBJ databases">
        <authorList>
            <person name="Palmer J.M."/>
        </authorList>
    </citation>
    <scope>NUCLEOTIDE SEQUENCE</scope>
    <source>
        <strain evidence="2">SCRP23</strain>
    </source>
</reference>
<dbReference type="OrthoDB" id="78023at2759"/>